<dbReference type="InterPro" id="IPR020846">
    <property type="entry name" value="MFS_dom"/>
</dbReference>
<evidence type="ECO:0000313" key="8">
    <source>
        <dbReference type="Proteomes" id="UP000625033"/>
    </source>
</evidence>
<feature type="transmembrane region" description="Helical" evidence="5">
    <location>
        <begin position="207"/>
        <end position="224"/>
    </location>
</feature>
<reference evidence="7" key="1">
    <citation type="submission" date="2020-11" db="EMBL/GenBank/DDBJ databases">
        <title>Sequencing the genomes of 1000 actinobacteria strains.</title>
        <authorList>
            <person name="Klenk H.-P."/>
        </authorList>
    </citation>
    <scope>NUCLEOTIDE SEQUENCE</scope>
    <source>
        <strain evidence="7">DSM 26152</strain>
    </source>
</reference>
<dbReference type="GO" id="GO:0005886">
    <property type="term" value="C:plasma membrane"/>
    <property type="evidence" value="ECO:0007669"/>
    <property type="project" value="UniProtKB-SubCell"/>
</dbReference>
<feature type="transmembrane region" description="Helical" evidence="5">
    <location>
        <begin position="166"/>
        <end position="187"/>
    </location>
</feature>
<dbReference type="InterPro" id="IPR011701">
    <property type="entry name" value="MFS"/>
</dbReference>
<accession>A0A931D9F9</accession>
<dbReference type="InterPro" id="IPR051788">
    <property type="entry name" value="MFS_Transporter"/>
</dbReference>
<dbReference type="RefSeq" id="WP_196836110.1">
    <property type="nucleotide sequence ID" value="NZ_JADOTZ010000001.1"/>
</dbReference>
<dbReference type="SUPFAM" id="SSF103473">
    <property type="entry name" value="MFS general substrate transporter"/>
    <property type="match status" value="1"/>
</dbReference>
<feature type="transmembrane region" description="Helical" evidence="5">
    <location>
        <begin position="44"/>
        <end position="64"/>
    </location>
</feature>
<sequence length="390" mass="39871">MPSYSLRRARVSAMLAFATNGALPASFLARYAEVKEQLGVGDGLFGLLVVGMTIGGAAAFHLPAVVLRRFGTPRTTAWGTVWVALAVLLAATGVVTGHAWLFFVGLFCAGLGDACVDVGQNSQGLRVQEGYGRSLLNFMHAGWSIGAAVGGAVGTVLAIIDVPLLAHVALWGGLCVVAMFVAASGFIPEAGPAAEEAPASGLSRRAIVKFLVPLALVALAGITVEDLGNNWSAVLLATERDVPIASAGIALSVMLGAQFIGRLLGDRVVDRIGDSAALRISLVMILVGVLGAAWAPNMALTLVAFALAGLGCAVTVPIAFARADAVPGLPPHSGVTWVSWAMRAATICLSPLTGGLSAAFSLPLAMSVLSLIAVVALIFQLRERRASATS</sequence>
<dbReference type="GO" id="GO:0022857">
    <property type="term" value="F:transmembrane transporter activity"/>
    <property type="evidence" value="ECO:0007669"/>
    <property type="project" value="InterPro"/>
</dbReference>
<comment type="caution">
    <text evidence="7">The sequence shown here is derived from an EMBL/GenBank/DDBJ whole genome shotgun (WGS) entry which is preliminary data.</text>
</comment>
<comment type="subcellular location">
    <subcellularLocation>
        <location evidence="1">Cell membrane</location>
        <topology evidence="1">Multi-pass membrane protein</topology>
    </subcellularLocation>
</comment>
<evidence type="ECO:0000256" key="5">
    <source>
        <dbReference type="SAM" id="Phobius"/>
    </source>
</evidence>
<feature type="transmembrane region" description="Helical" evidence="5">
    <location>
        <begin position="358"/>
        <end position="379"/>
    </location>
</feature>
<dbReference type="Proteomes" id="UP000625033">
    <property type="component" value="Unassembled WGS sequence"/>
</dbReference>
<dbReference type="AlphaFoldDB" id="A0A931D9F9"/>
<protein>
    <submittedName>
        <fullName evidence="7">Fucose permease</fullName>
    </submittedName>
</protein>
<feature type="transmembrane region" description="Helical" evidence="5">
    <location>
        <begin position="300"/>
        <end position="321"/>
    </location>
</feature>
<keyword evidence="4 5" id="KW-0472">Membrane</keyword>
<dbReference type="PROSITE" id="PS50850">
    <property type="entry name" value="MFS"/>
    <property type="match status" value="1"/>
</dbReference>
<keyword evidence="2 5" id="KW-0812">Transmembrane</keyword>
<name>A0A931D9F9_9MICC</name>
<feature type="transmembrane region" description="Helical" evidence="5">
    <location>
        <begin position="76"/>
        <end position="94"/>
    </location>
</feature>
<dbReference type="PANTHER" id="PTHR23514">
    <property type="entry name" value="BYPASS OF STOP CODON PROTEIN 6"/>
    <property type="match status" value="1"/>
</dbReference>
<dbReference type="Gene3D" id="1.20.1250.20">
    <property type="entry name" value="MFS general substrate transporter like domains"/>
    <property type="match status" value="2"/>
</dbReference>
<dbReference type="Pfam" id="PF07690">
    <property type="entry name" value="MFS_1"/>
    <property type="match status" value="1"/>
</dbReference>
<evidence type="ECO:0000256" key="1">
    <source>
        <dbReference type="ARBA" id="ARBA00004651"/>
    </source>
</evidence>
<evidence type="ECO:0000256" key="3">
    <source>
        <dbReference type="ARBA" id="ARBA00022989"/>
    </source>
</evidence>
<organism evidence="7 8">
    <name type="scientific">Zhihengliuella flava</name>
    <dbReference type="NCBI Taxonomy" id="1285193"/>
    <lineage>
        <taxon>Bacteria</taxon>
        <taxon>Bacillati</taxon>
        <taxon>Actinomycetota</taxon>
        <taxon>Actinomycetes</taxon>
        <taxon>Micrococcales</taxon>
        <taxon>Micrococcaceae</taxon>
        <taxon>Zhihengliuella</taxon>
    </lineage>
</organism>
<proteinExistence type="predicted"/>
<dbReference type="PANTHER" id="PTHR23514:SF13">
    <property type="entry name" value="INNER MEMBRANE PROTEIN YBJJ"/>
    <property type="match status" value="1"/>
</dbReference>
<gene>
    <name evidence="7" type="ORF">IW252_001629</name>
</gene>
<evidence type="ECO:0000313" key="7">
    <source>
        <dbReference type="EMBL" id="MBG6084862.1"/>
    </source>
</evidence>
<feature type="transmembrane region" description="Helical" evidence="5">
    <location>
        <begin position="276"/>
        <end position="294"/>
    </location>
</feature>
<evidence type="ECO:0000256" key="4">
    <source>
        <dbReference type="ARBA" id="ARBA00023136"/>
    </source>
</evidence>
<evidence type="ECO:0000259" key="6">
    <source>
        <dbReference type="PROSITE" id="PS50850"/>
    </source>
</evidence>
<dbReference type="InterPro" id="IPR036259">
    <property type="entry name" value="MFS_trans_sf"/>
</dbReference>
<keyword evidence="8" id="KW-1185">Reference proteome</keyword>
<feature type="transmembrane region" description="Helical" evidence="5">
    <location>
        <begin position="140"/>
        <end position="160"/>
    </location>
</feature>
<feature type="domain" description="Major facilitator superfamily (MFS) profile" evidence="6">
    <location>
        <begin position="201"/>
        <end position="390"/>
    </location>
</feature>
<feature type="transmembrane region" description="Helical" evidence="5">
    <location>
        <begin position="12"/>
        <end position="32"/>
    </location>
</feature>
<keyword evidence="3 5" id="KW-1133">Transmembrane helix</keyword>
<evidence type="ECO:0000256" key="2">
    <source>
        <dbReference type="ARBA" id="ARBA00022692"/>
    </source>
</evidence>
<feature type="transmembrane region" description="Helical" evidence="5">
    <location>
        <begin position="244"/>
        <end position="264"/>
    </location>
</feature>
<dbReference type="EMBL" id="JADOTZ010000001">
    <property type="protein sequence ID" value="MBG6084862.1"/>
    <property type="molecule type" value="Genomic_DNA"/>
</dbReference>